<dbReference type="SUPFAM" id="SSF51445">
    <property type="entry name" value="(Trans)glycosidases"/>
    <property type="match status" value="1"/>
</dbReference>
<dbReference type="AlphaFoldDB" id="A0A2S5B378"/>
<accession>A0A2S5B378</accession>
<evidence type="ECO:0000259" key="6">
    <source>
        <dbReference type="PROSITE" id="PS51764"/>
    </source>
</evidence>
<evidence type="ECO:0000313" key="7">
    <source>
        <dbReference type="EMBL" id="POY71229.1"/>
    </source>
</evidence>
<sequence>MFASTSTATPSRPARSPRRRSPLARAAQTALALAVAGSAVTAVQGAMFEPPAGQVMLGFWFDPASPYNDRPALVNEALGYNVPVFQVAQPIPLPPYNYTTGVGGPAPENTIEQSGTDAAVFLTVYPTNGFNAVTDDDFIALGKQILDYQTNLNRTTFLRYAPEMQGTWMTYGQKPTEFLQSWQNMYTLVKSVAPETIMVWAPNTPQGYPYGQTGAAWTSLSATDQALLDTNGNGQLDAGDDSLAPYYPGDDLVDWIGLSIYYKGIPSDTANSQQPNNYCSDVIMGTDPSSGAAITNWYTTYCQNKPSKACMFAECGAAYHVNDQGISQAALQQAWLADCITSNNMLTQFPRIKLYNQFEYEKTETANNGQDDLRDYRILNNTAVLNELKADLASLSGSFYWAQSRAPPTSISSAGAPAATNSDGSTIKQAITATTRPRPTTFPSLFGTTSDGTQRAEWAELGIMVAAGVVGAWSVMRTL</sequence>
<feature type="region of interest" description="Disordered" evidence="5">
    <location>
        <begin position="1"/>
        <end position="23"/>
    </location>
</feature>
<feature type="domain" description="GH26" evidence="6">
    <location>
        <begin position="1"/>
        <end position="388"/>
    </location>
</feature>
<gene>
    <name evidence="7" type="ORF">BMF94_5541</name>
</gene>
<reference evidence="7 8" key="1">
    <citation type="journal article" date="2018" name="Front. Microbiol.">
        <title>Prospects for Fungal Bioremediation of Acidic Radioactive Waste Sites: Characterization and Genome Sequence of Rhodotorula taiwanensis MD1149.</title>
        <authorList>
            <person name="Tkavc R."/>
            <person name="Matrosova V.Y."/>
            <person name="Grichenko O.E."/>
            <person name="Gostincar C."/>
            <person name="Volpe R.P."/>
            <person name="Klimenkova P."/>
            <person name="Gaidamakova E.K."/>
            <person name="Zhou C.E."/>
            <person name="Stewart B.J."/>
            <person name="Lyman M.G."/>
            <person name="Malfatti S.A."/>
            <person name="Rubinfeld B."/>
            <person name="Courtot M."/>
            <person name="Singh J."/>
            <person name="Dalgard C.L."/>
            <person name="Hamilton T."/>
            <person name="Frey K.G."/>
            <person name="Gunde-Cimerman N."/>
            <person name="Dugan L."/>
            <person name="Daly M.J."/>
        </authorList>
    </citation>
    <scope>NUCLEOTIDE SEQUENCE [LARGE SCALE GENOMIC DNA]</scope>
    <source>
        <strain evidence="7 8">MD1149</strain>
    </source>
</reference>
<evidence type="ECO:0000256" key="2">
    <source>
        <dbReference type="ARBA" id="ARBA00022801"/>
    </source>
</evidence>
<dbReference type="InterPro" id="IPR000805">
    <property type="entry name" value="Glyco_hydro_26"/>
</dbReference>
<dbReference type="STRING" id="741276.A0A2S5B378"/>
<dbReference type="Proteomes" id="UP000237144">
    <property type="component" value="Unassembled WGS sequence"/>
</dbReference>
<keyword evidence="8" id="KW-1185">Reference proteome</keyword>
<name>A0A2S5B378_9BASI</name>
<organism evidence="7 8">
    <name type="scientific">Rhodotorula taiwanensis</name>
    <dbReference type="NCBI Taxonomy" id="741276"/>
    <lineage>
        <taxon>Eukaryota</taxon>
        <taxon>Fungi</taxon>
        <taxon>Dikarya</taxon>
        <taxon>Basidiomycota</taxon>
        <taxon>Pucciniomycotina</taxon>
        <taxon>Microbotryomycetes</taxon>
        <taxon>Sporidiobolales</taxon>
        <taxon>Sporidiobolaceae</taxon>
        <taxon>Rhodotorula</taxon>
    </lineage>
</organism>
<dbReference type="OrthoDB" id="428177at2759"/>
<evidence type="ECO:0000256" key="5">
    <source>
        <dbReference type="SAM" id="MobiDB-lite"/>
    </source>
</evidence>
<dbReference type="EMBL" id="PJQD01000085">
    <property type="protein sequence ID" value="POY71229.1"/>
    <property type="molecule type" value="Genomic_DNA"/>
</dbReference>
<comment type="caution">
    <text evidence="7">The sequence shown here is derived from an EMBL/GenBank/DDBJ whole genome shotgun (WGS) entry which is preliminary data.</text>
</comment>
<feature type="compositionally biased region" description="Low complexity" evidence="5">
    <location>
        <begin position="1"/>
        <end position="14"/>
    </location>
</feature>
<feature type="active site" description="Proton donor" evidence="4">
    <location>
        <position position="163"/>
    </location>
</feature>
<dbReference type="InterPro" id="IPR022790">
    <property type="entry name" value="GH26_dom"/>
</dbReference>
<comment type="similarity">
    <text evidence="1 4">Belongs to the glycosyl hydrolase 26 family.</text>
</comment>
<dbReference type="GO" id="GO:0016985">
    <property type="term" value="F:mannan endo-1,4-beta-mannosidase activity"/>
    <property type="evidence" value="ECO:0007669"/>
    <property type="project" value="InterPro"/>
</dbReference>
<keyword evidence="3 4" id="KW-0326">Glycosidase</keyword>
<dbReference type="PROSITE" id="PS51764">
    <property type="entry name" value="GH26"/>
    <property type="match status" value="1"/>
</dbReference>
<evidence type="ECO:0000256" key="1">
    <source>
        <dbReference type="ARBA" id="ARBA00007754"/>
    </source>
</evidence>
<evidence type="ECO:0000313" key="8">
    <source>
        <dbReference type="Proteomes" id="UP000237144"/>
    </source>
</evidence>
<dbReference type="GO" id="GO:0006080">
    <property type="term" value="P:substituted mannan metabolic process"/>
    <property type="evidence" value="ECO:0007669"/>
    <property type="project" value="InterPro"/>
</dbReference>
<feature type="active site" description="Nucleophile" evidence="4">
    <location>
        <position position="314"/>
    </location>
</feature>
<evidence type="ECO:0000256" key="4">
    <source>
        <dbReference type="PROSITE-ProRule" id="PRU01100"/>
    </source>
</evidence>
<dbReference type="Gene3D" id="3.20.20.80">
    <property type="entry name" value="Glycosidases"/>
    <property type="match status" value="1"/>
</dbReference>
<dbReference type="InterPro" id="IPR017853">
    <property type="entry name" value="GH"/>
</dbReference>
<dbReference type="PANTHER" id="PTHR40079:SF4">
    <property type="entry name" value="GH26 DOMAIN-CONTAINING PROTEIN-RELATED"/>
    <property type="match status" value="1"/>
</dbReference>
<evidence type="ECO:0000256" key="3">
    <source>
        <dbReference type="ARBA" id="ARBA00023295"/>
    </source>
</evidence>
<proteinExistence type="inferred from homology"/>
<dbReference type="PANTHER" id="PTHR40079">
    <property type="entry name" value="MANNAN ENDO-1,4-BETA-MANNOSIDASE E-RELATED"/>
    <property type="match status" value="1"/>
</dbReference>
<protein>
    <recommendedName>
        <fullName evidence="6">GH26 domain-containing protein</fullName>
    </recommendedName>
</protein>
<keyword evidence="2 4" id="KW-0378">Hydrolase</keyword>